<dbReference type="PANTHER" id="PTHR30093:SF47">
    <property type="entry name" value="TYPE IV PILUS NON-CORE MINOR PILIN PILE"/>
    <property type="match status" value="1"/>
</dbReference>
<dbReference type="GO" id="GO:0043683">
    <property type="term" value="P:type IV pilus assembly"/>
    <property type="evidence" value="ECO:0007669"/>
    <property type="project" value="InterPro"/>
</dbReference>
<evidence type="ECO:0000256" key="1">
    <source>
        <dbReference type="ARBA" id="ARBA00022481"/>
    </source>
</evidence>
<dbReference type="InterPro" id="IPR012902">
    <property type="entry name" value="N_methyl_site"/>
</dbReference>
<dbReference type="PRINTS" id="PR00813">
    <property type="entry name" value="BCTERIALGSPG"/>
</dbReference>
<dbReference type="Pfam" id="PF07963">
    <property type="entry name" value="N_methyl"/>
    <property type="match status" value="1"/>
</dbReference>
<name>A0A1Z9YWF5_9GAMM</name>
<evidence type="ECO:0000256" key="2">
    <source>
        <dbReference type="SAM" id="MobiDB-lite"/>
    </source>
</evidence>
<feature type="region of interest" description="Disordered" evidence="2">
    <location>
        <begin position="101"/>
        <end position="142"/>
    </location>
</feature>
<protein>
    <submittedName>
        <fullName evidence="4">Pilus assembly protein PilE</fullName>
    </submittedName>
</protein>
<feature type="compositionally biased region" description="Polar residues" evidence="2">
    <location>
        <begin position="117"/>
        <end position="142"/>
    </location>
</feature>
<organism evidence="4 5">
    <name type="scientific">Acinetobacter populi</name>
    <dbReference type="NCBI Taxonomy" id="1582270"/>
    <lineage>
        <taxon>Bacteria</taxon>
        <taxon>Pseudomonadati</taxon>
        <taxon>Pseudomonadota</taxon>
        <taxon>Gammaproteobacteria</taxon>
        <taxon>Moraxellales</taxon>
        <taxon>Moraxellaceae</taxon>
        <taxon>Acinetobacter</taxon>
    </lineage>
</organism>
<evidence type="ECO:0000313" key="4">
    <source>
        <dbReference type="EMBL" id="OUY06547.1"/>
    </source>
</evidence>
<dbReference type="GO" id="GO:0015627">
    <property type="term" value="C:type II protein secretion system complex"/>
    <property type="evidence" value="ECO:0007669"/>
    <property type="project" value="InterPro"/>
</dbReference>
<dbReference type="OrthoDB" id="5296638at2"/>
<dbReference type="PROSITE" id="PS00409">
    <property type="entry name" value="PROKAR_NTER_METHYL"/>
    <property type="match status" value="1"/>
</dbReference>
<dbReference type="EMBL" id="NEXX01000004">
    <property type="protein sequence ID" value="OUY06547.1"/>
    <property type="molecule type" value="Genomic_DNA"/>
</dbReference>
<feature type="transmembrane region" description="Helical" evidence="3">
    <location>
        <begin position="6"/>
        <end position="26"/>
    </location>
</feature>
<comment type="caution">
    <text evidence="4">The sequence shown here is derived from an EMBL/GenBank/DDBJ whole genome shotgun (WGS) entry which is preliminary data.</text>
</comment>
<keyword evidence="3" id="KW-0812">Transmembrane</keyword>
<proteinExistence type="predicted"/>
<accession>A0A1Z9YWF5</accession>
<keyword evidence="1" id="KW-0488">Methylation</keyword>
<dbReference type="Proteomes" id="UP000196536">
    <property type="component" value="Unassembled WGS sequence"/>
</dbReference>
<dbReference type="InterPro" id="IPR045584">
    <property type="entry name" value="Pilin-like"/>
</dbReference>
<dbReference type="Gene3D" id="3.30.700.10">
    <property type="entry name" value="Glycoprotein, Type 4 Pilin"/>
    <property type="match status" value="1"/>
</dbReference>
<dbReference type="InterPro" id="IPR031982">
    <property type="entry name" value="PilE-like"/>
</dbReference>
<dbReference type="Pfam" id="PF16732">
    <property type="entry name" value="ComP_DUS"/>
    <property type="match status" value="1"/>
</dbReference>
<evidence type="ECO:0000256" key="3">
    <source>
        <dbReference type="SAM" id="Phobius"/>
    </source>
</evidence>
<keyword evidence="3" id="KW-1133">Transmembrane helix</keyword>
<dbReference type="NCBIfam" id="TIGR02532">
    <property type="entry name" value="IV_pilin_GFxxxE"/>
    <property type="match status" value="1"/>
</dbReference>
<evidence type="ECO:0000313" key="5">
    <source>
        <dbReference type="Proteomes" id="UP000196536"/>
    </source>
</evidence>
<dbReference type="InterPro" id="IPR000983">
    <property type="entry name" value="Bac_GSPG_pilin"/>
</dbReference>
<dbReference type="GO" id="GO:0015628">
    <property type="term" value="P:protein secretion by the type II secretion system"/>
    <property type="evidence" value="ECO:0007669"/>
    <property type="project" value="InterPro"/>
</dbReference>
<keyword evidence="3" id="KW-0472">Membrane</keyword>
<keyword evidence="5" id="KW-1185">Reference proteome</keyword>
<gene>
    <name evidence="4" type="ORF">CAP51_11490</name>
</gene>
<dbReference type="SUPFAM" id="SSF54523">
    <property type="entry name" value="Pili subunits"/>
    <property type="match status" value="1"/>
</dbReference>
<dbReference type="RefSeq" id="WP_087620906.1">
    <property type="nucleotide sequence ID" value="NZ_NEXX01000004.1"/>
</dbReference>
<reference evidence="4 5" key="1">
    <citation type="submission" date="2017-05" db="EMBL/GenBank/DDBJ databases">
        <title>Acinetobacter populi ANC 5415 (= PBJ7), whole genome shotgun sequencing project.</title>
        <authorList>
            <person name="Nemec A."/>
            <person name="Radolfova-Krizova L."/>
        </authorList>
    </citation>
    <scope>NUCLEOTIDE SEQUENCE [LARGE SCALE GENOMIC DNA]</scope>
    <source>
        <strain evidence="4 5">PBJ7</strain>
    </source>
</reference>
<feature type="compositionally biased region" description="Basic and acidic residues" evidence="2">
    <location>
        <begin position="103"/>
        <end position="113"/>
    </location>
</feature>
<sequence length="142" mass="15484">MEQKGFTLIELLIVVAIVGILAAIAYPSYSEYIIKTNRVDAQTEMLQIARNLANYKMAKNTFENAKLSNGSNSETYPTTGNAQYTITLSIPADNLSWSLKAEPIPDSKQKDNGEIGLNSQGQKCWTKGSSCTPSASTNWDGN</sequence>
<dbReference type="PANTHER" id="PTHR30093">
    <property type="entry name" value="GENERAL SECRETION PATHWAY PROTEIN G"/>
    <property type="match status" value="1"/>
</dbReference>
<dbReference type="AlphaFoldDB" id="A0A1Z9YWF5"/>